<dbReference type="OMA" id="EMEGFSM"/>
<feature type="region of interest" description="Disordered" evidence="6">
    <location>
        <begin position="63"/>
        <end position="108"/>
    </location>
</feature>
<proteinExistence type="predicted"/>
<dbReference type="FunFam" id="1.10.10.60:FF:000007">
    <property type="entry name" value="Two-component response regulator"/>
    <property type="match status" value="1"/>
</dbReference>
<organism evidence="8 9">
    <name type="scientific">Kalanchoe fedtschenkoi</name>
    <name type="common">Lavender scallops</name>
    <name type="synonym">South American air plant</name>
    <dbReference type="NCBI Taxonomy" id="63787"/>
    <lineage>
        <taxon>Eukaryota</taxon>
        <taxon>Viridiplantae</taxon>
        <taxon>Streptophyta</taxon>
        <taxon>Embryophyta</taxon>
        <taxon>Tracheophyta</taxon>
        <taxon>Spermatophyta</taxon>
        <taxon>Magnoliopsida</taxon>
        <taxon>eudicotyledons</taxon>
        <taxon>Gunneridae</taxon>
        <taxon>Pentapetalae</taxon>
        <taxon>Saxifragales</taxon>
        <taxon>Crassulaceae</taxon>
        <taxon>Kalanchoe</taxon>
    </lineage>
</organism>
<dbReference type="GO" id="GO:0000976">
    <property type="term" value="F:transcription cis-regulatory region binding"/>
    <property type="evidence" value="ECO:0007669"/>
    <property type="project" value="TreeGrafter"/>
</dbReference>
<keyword evidence="9" id="KW-1185">Reference proteome</keyword>
<evidence type="ECO:0000256" key="3">
    <source>
        <dbReference type="ARBA" id="ARBA00023125"/>
    </source>
</evidence>
<keyword evidence="5" id="KW-0539">Nucleus</keyword>
<dbReference type="PANTHER" id="PTHR31312:SF1">
    <property type="entry name" value="TRANSCRIPTION ACTIVATOR GLK1"/>
    <property type="match status" value="1"/>
</dbReference>
<dbReference type="InterPro" id="IPR006447">
    <property type="entry name" value="Myb_dom_plants"/>
</dbReference>
<dbReference type="GO" id="GO:0045893">
    <property type="term" value="P:positive regulation of DNA-templated transcription"/>
    <property type="evidence" value="ECO:0007669"/>
    <property type="project" value="InterPro"/>
</dbReference>
<feature type="compositionally biased region" description="Basic and acidic residues" evidence="6">
    <location>
        <begin position="120"/>
        <end position="132"/>
    </location>
</feature>
<feature type="compositionally biased region" description="Polar residues" evidence="6">
    <location>
        <begin position="1"/>
        <end position="13"/>
    </location>
</feature>
<feature type="region of interest" description="Disordered" evidence="6">
    <location>
        <begin position="120"/>
        <end position="157"/>
    </location>
</feature>
<dbReference type="Proteomes" id="UP000594263">
    <property type="component" value="Unplaced"/>
</dbReference>
<feature type="domain" description="HTH myb-type" evidence="7">
    <location>
        <begin position="155"/>
        <end position="213"/>
    </location>
</feature>
<dbReference type="InterPro" id="IPR044825">
    <property type="entry name" value="GLK1/2-like"/>
</dbReference>
<reference evidence="8" key="1">
    <citation type="submission" date="2021-01" db="UniProtKB">
        <authorList>
            <consortium name="EnsemblPlants"/>
        </authorList>
    </citation>
    <scope>IDENTIFICATION</scope>
</reference>
<dbReference type="InterPro" id="IPR009057">
    <property type="entry name" value="Homeodomain-like_sf"/>
</dbReference>
<evidence type="ECO:0000313" key="8">
    <source>
        <dbReference type="EnsemblPlants" id="Kaladp0039s0413.1.v1.1"/>
    </source>
</evidence>
<dbReference type="SUPFAM" id="SSF46689">
    <property type="entry name" value="Homeodomain-like"/>
    <property type="match status" value="1"/>
</dbReference>
<dbReference type="PROSITE" id="PS51294">
    <property type="entry name" value="HTH_MYB"/>
    <property type="match status" value="1"/>
</dbReference>
<keyword evidence="2" id="KW-0805">Transcription regulation</keyword>
<evidence type="ECO:0000259" key="7">
    <source>
        <dbReference type="PROSITE" id="PS51294"/>
    </source>
</evidence>
<evidence type="ECO:0000313" key="9">
    <source>
        <dbReference type="Proteomes" id="UP000594263"/>
    </source>
</evidence>
<evidence type="ECO:0000256" key="4">
    <source>
        <dbReference type="ARBA" id="ARBA00023163"/>
    </source>
</evidence>
<sequence length="417" mass="44524">MQMLVASSSSLRDTATKSDDNPETIESGMDEFSDCFSAGSLLDSIDFDELFAGLDGDPDALPDLEILGDYSISGGTGDDRGQSSDDGNDAVSGSPFGSGSGLDAGSVCSPGEVVVDKAGDMDVKKDGPEGHFGKVKKSAASAGKAGRSKARGSDGNRKVKVDWTPELHKRFVQAVEQLGEKAVPSRILEIMGTDGLTRHNIASHLQKYRSHRKHLIAREAEAASWNQRRHMYGGARGGGMGKRVAVSPWLLPTIGFPPAMSGPMHHHPTVRPLHVWGHPSGDPSQTNTMWPKHILPHQLRPPHLHPRPVWAPPHLPYGQSQGMPCYPPPPQRFMAPPVPGIPHHAMYKTDPRAAAAGPATILHPPLDSSPSNESIDAALEDVLAKPWLPLPIGLKAPAIDTVVGELQRQGVPQIPPS</sequence>
<dbReference type="GO" id="GO:0003700">
    <property type="term" value="F:DNA-binding transcription factor activity"/>
    <property type="evidence" value="ECO:0007669"/>
    <property type="project" value="InterPro"/>
</dbReference>
<dbReference type="Gramene" id="Kaladp0039s0413.1.v1.1">
    <property type="protein sequence ID" value="Kaladp0039s0413.1.v1.1"/>
    <property type="gene ID" value="Kaladp0039s0413.v1.1"/>
</dbReference>
<dbReference type="Pfam" id="PF00249">
    <property type="entry name" value="Myb_DNA-binding"/>
    <property type="match status" value="1"/>
</dbReference>
<evidence type="ECO:0000256" key="1">
    <source>
        <dbReference type="ARBA" id="ARBA00004123"/>
    </source>
</evidence>
<dbReference type="GO" id="GO:0005634">
    <property type="term" value="C:nucleus"/>
    <property type="evidence" value="ECO:0007669"/>
    <property type="project" value="UniProtKB-SubCell"/>
</dbReference>
<dbReference type="InterPro" id="IPR017930">
    <property type="entry name" value="Myb_dom"/>
</dbReference>
<name>A0A7N0ZUY3_KALFE</name>
<dbReference type="InterPro" id="IPR001005">
    <property type="entry name" value="SANT/Myb"/>
</dbReference>
<dbReference type="AlphaFoldDB" id="A0A7N0ZUY3"/>
<dbReference type="NCBIfam" id="TIGR01557">
    <property type="entry name" value="myb_SHAQKYF"/>
    <property type="match status" value="1"/>
</dbReference>
<feature type="region of interest" description="Disordered" evidence="6">
    <location>
        <begin position="1"/>
        <end position="30"/>
    </location>
</feature>
<protein>
    <recommendedName>
        <fullName evidence="7">HTH myb-type domain-containing protein</fullName>
    </recommendedName>
</protein>
<dbReference type="Gene3D" id="1.10.10.60">
    <property type="entry name" value="Homeodomain-like"/>
    <property type="match status" value="1"/>
</dbReference>
<keyword evidence="4" id="KW-0804">Transcription</keyword>
<comment type="subcellular location">
    <subcellularLocation>
        <location evidence="1">Nucleus</location>
    </subcellularLocation>
</comment>
<dbReference type="EnsemblPlants" id="Kaladp0039s0413.1.v1.1">
    <property type="protein sequence ID" value="Kaladp0039s0413.1.v1.1"/>
    <property type="gene ID" value="Kaladp0039s0413.v1.1"/>
</dbReference>
<evidence type="ECO:0000256" key="5">
    <source>
        <dbReference type="ARBA" id="ARBA00023242"/>
    </source>
</evidence>
<keyword evidence="3" id="KW-0238">DNA-binding</keyword>
<dbReference type="PANTHER" id="PTHR31312">
    <property type="entry name" value="TRANSCRIPTION ACTIVATOR GLK1"/>
    <property type="match status" value="1"/>
</dbReference>
<evidence type="ECO:0000256" key="6">
    <source>
        <dbReference type="SAM" id="MobiDB-lite"/>
    </source>
</evidence>
<evidence type="ECO:0000256" key="2">
    <source>
        <dbReference type="ARBA" id="ARBA00023015"/>
    </source>
</evidence>
<accession>A0A7N0ZUY3</accession>